<dbReference type="PROSITE" id="PS51186">
    <property type="entry name" value="GNAT"/>
    <property type="match status" value="1"/>
</dbReference>
<accession>A0A318KP75</accession>
<name>A0A318KP75_9FIRM</name>
<evidence type="ECO:0000313" key="2">
    <source>
        <dbReference type="EMBL" id="PXX78568.1"/>
    </source>
</evidence>
<dbReference type="Proteomes" id="UP000247612">
    <property type="component" value="Unassembled WGS sequence"/>
</dbReference>
<dbReference type="OrthoDB" id="9795206at2"/>
<gene>
    <name evidence="2" type="ORF">DES51_107109</name>
</gene>
<dbReference type="SUPFAM" id="SSF55729">
    <property type="entry name" value="Acyl-CoA N-acyltransferases (Nat)"/>
    <property type="match status" value="1"/>
</dbReference>
<comment type="caution">
    <text evidence="2">The sequence shown here is derived from an EMBL/GenBank/DDBJ whole genome shotgun (WGS) entry which is preliminary data.</text>
</comment>
<dbReference type="AlphaFoldDB" id="A0A318KP75"/>
<dbReference type="STRING" id="1034346.GCA_000313565_02944"/>
<dbReference type="RefSeq" id="WP_022939220.1">
    <property type="nucleotide sequence ID" value="NZ_CABKRQ010000008.1"/>
</dbReference>
<dbReference type="EMBL" id="QJKH01000007">
    <property type="protein sequence ID" value="PXX78568.1"/>
    <property type="molecule type" value="Genomic_DNA"/>
</dbReference>
<evidence type="ECO:0000259" key="1">
    <source>
        <dbReference type="PROSITE" id="PS51186"/>
    </source>
</evidence>
<dbReference type="InterPro" id="IPR016181">
    <property type="entry name" value="Acyl_CoA_acyltransferase"/>
</dbReference>
<dbReference type="InterPro" id="IPR000182">
    <property type="entry name" value="GNAT_dom"/>
</dbReference>
<sequence length="182" mass="21461">MTKIILRPLILSDLESYYDLNKPSRKFHEFNGPYFEHETEEELLQRIEVLRNDLTAGTYKSHNLMIANADTNELIGQVTWHWKSKETNWMEIGIVIFNEDYWHQGIGFTALKMWIDRLFAEHDEIVRIGLTTWSGNKAMVKLAEKLGLKLEARYRKARIVAGTYYDSVSYGILREEWEAMNQ</sequence>
<reference evidence="2 3" key="1">
    <citation type="submission" date="2018-05" db="EMBL/GenBank/DDBJ databases">
        <title>Genomic Encyclopedia of Type Strains, Phase IV (KMG-IV): sequencing the most valuable type-strain genomes for metagenomic binning, comparative biology and taxonomic classification.</title>
        <authorList>
            <person name="Goeker M."/>
        </authorList>
    </citation>
    <scope>NUCLEOTIDE SEQUENCE [LARGE SCALE GENOMIC DNA]</scope>
    <source>
        <strain evidence="2 3">JC118</strain>
    </source>
</reference>
<dbReference type="GO" id="GO:0016747">
    <property type="term" value="F:acyltransferase activity, transferring groups other than amino-acyl groups"/>
    <property type="evidence" value="ECO:0007669"/>
    <property type="project" value="InterPro"/>
</dbReference>
<organism evidence="2 3">
    <name type="scientific">Dielma fastidiosa</name>
    <dbReference type="NCBI Taxonomy" id="1034346"/>
    <lineage>
        <taxon>Bacteria</taxon>
        <taxon>Bacillati</taxon>
        <taxon>Bacillota</taxon>
        <taxon>Erysipelotrichia</taxon>
        <taxon>Erysipelotrichales</taxon>
        <taxon>Erysipelotrichaceae</taxon>
        <taxon>Dielma</taxon>
    </lineage>
</organism>
<protein>
    <submittedName>
        <fullName evidence="2">RimJ/RimL family protein N-acetyltransferase</fullName>
    </submittedName>
</protein>
<keyword evidence="2" id="KW-0808">Transferase</keyword>
<dbReference type="PANTHER" id="PTHR43415:SF4">
    <property type="entry name" value="N-ACETYLTRANSFERASE DOMAIN-CONTAINING PROTEIN"/>
    <property type="match status" value="1"/>
</dbReference>
<dbReference type="Gene3D" id="3.40.630.30">
    <property type="match status" value="1"/>
</dbReference>
<evidence type="ECO:0000313" key="3">
    <source>
        <dbReference type="Proteomes" id="UP000247612"/>
    </source>
</evidence>
<dbReference type="PANTHER" id="PTHR43415">
    <property type="entry name" value="SPERMIDINE N(1)-ACETYLTRANSFERASE"/>
    <property type="match status" value="1"/>
</dbReference>
<dbReference type="Pfam" id="PF13302">
    <property type="entry name" value="Acetyltransf_3"/>
    <property type="match status" value="1"/>
</dbReference>
<keyword evidence="3" id="KW-1185">Reference proteome</keyword>
<feature type="domain" description="N-acetyltransferase" evidence="1">
    <location>
        <begin position="4"/>
        <end position="171"/>
    </location>
</feature>
<proteinExistence type="predicted"/>